<proteinExistence type="predicted"/>
<organism evidence="3 4">
    <name type="scientific">Candidatus Viridilinea mediisalina</name>
    <dbReference type="NCBI Taxonomy" id="2024553"/>
    <lineage>
        <taxon>Bacteria</taxon>
        <taxon>Bacillati</taxon>
        <taxon>Chloroflexota</taxon>
        <taxon>Chloroflexia</taxon>
        <taxon>Chloroflexales</taxon>
        <taxon>Chloroflexineae</taxon>
        <taxon>Oscillochloridaceae</taxon>
        <taxon>Candidatus Viridilinea</taxon>
    </lineage>
</organism>
<keyword evidence="4" id="KW-1185">Reference proteome</keyword>
<dbReference type="InterPro" id="IPR003959">
    <property type="entry name" value="ATPase_AAA_core"/>
</dbReference>
<comment type="caution">
    <text evidence="3">The sequence shown here is derived from an EMBL/GenBank/DDBJ whole genome shotgun (WGS) entry which is preliminary data.</text>
</comment>
<dbReference type="Pfam" id="PF12476">
    <property type="entry name" value="DUF3696"/>
    <property type="match status" value="1"/>
</dbReference>
<evidence type="ECO:0000259" key="2">
    <source>
        <dbReference type="Pfam" id="PF13304"/>
    </source>
</evidence>
<accession>A0A2A6RKR1</accession>
<reference evidence="4" key="1">
    <citation type="submission" date="2017-08" db="EMBL/GenBank/DDBJ databases">
        <authorList>
            <person name="Grouzdev D.S."/>
            <person name="Gaisin V.A."/>
            <person name="Rysina M.S."/>
            <person name="Gorlenko V.M."/>
        </authorList>
    </citation>
    <scope>NUCLEOTIDE SEQUENCE [LARGE SCALE GENOMIC DNA]</scope>
    <source>
        <strain evidence="4">Kir15-3F</strain>
    </source>
</reference>
<feature type="domain" description="DUF3696" evidence="1">
    <location>
        <begin position="408"/>
        <end position="453"/>
    </location>
</feature>
<dbReference type="Pfam" id="PF13304">
    <property type="entry name" value="AAA_21"/>
    <property type="match status" value="1"/>
</dbReference>
<evidence type="ECO:0000259" key="1">
    <source>
        <dbReference type="Pfam" id="PF12476"/>
    </source>
</evidence>
<sequence length="467" mass="52158">MLTSLEINHFKSWCATGPLRLAPITALFGSNSSGKTSLLQLLLMLKQTTESSDRFQVLDLGDEHSMVELGVLPDLLHRHDPALPLTWRIAWQLPQPLQIENPAQPGAMLFAGNTLTFATQITWSENGASSPASPFAVAQGRASVATLAYQFAGHEFGMRQKSSNPSEYDLYSTPTGFKFIRTRGRAWSLPAPVKCYGFPDQTRAYYQNAGFLADFELELEQLLQRVFYLGPLRDYPRRQYTWAGAQPADMGRRGERVIDALLAGREAGATIAYGPQQERVTLEARVALWLKELGLIEHFEVRLIAPGSKLYQVWIQRSAQAAEVLITDVGFGVSQILPVITLCYHAPAGSTIILEQPEIHLHPRVQAGLADVFIDAMKTRNIQIILESHSEHLLRRLQRRIAEEQLHADQAALYFCRTDQQGTAQLQTLELDPFGNITNWPKDFFGDEFGEIAAMQEAALKRRMGGV</sequence>
<dbReference type="RefSeq" id="WP_097643757.1">
    <property type="nucleotide sequence ID" value="NZ_NQWI01000030.1"/>
</dbReference>
<gene>
    <name evidence="3" type="ORF">CJ255_08915</name>
</gene>
<dbReference type="InterPro" id="IPR014592">
    <property type="entry name" value="P-loop_UCP034888"/>
</dbReference>
<dbReference type="GO" id="GO:0016887">
    <property type="term" value="F:ATP hydrolysis activity"/>
    <property type="evidence" value="ECO:0007669"/>
    <property type="project" value="InterPro"/>
</dbReference>
<dbReference type="AlphaFoldDB" id="A0A2A6RKR1"/>
<dbReference type="PANTHER" id="PTHR43581">
    <property type="entry name" value="ATP/GTP PHOSPHATASE"/>
    <property type="match status" value="1"/>
</dbReference>
<feature type="domain" description="ATPase AAA-type core" evidence="2">
    <location>
        <begin position="298"/>
        <end position="394"/>
    </location>
</feature>
<evidence type="ECO:0008006" key="5">
    <source>
        <dbReference type="Google" id="ProtNLM"/>
    </source>
</evidence>
<dbReference type="OrthoDB" id="308933at2"/>
<dbReference type="InterPro" id="IPR051396">
    <property type="entry name" value="Bact_Antivir_Def_Nuclease"/>
</dbReference>
<evidence type="ECO:0000313" key="3">
    <source>
        <dbReference type="EMBL" id="PDW03440.1"/>
    </source>
</evidence>
<name>A0A2A6RKR1_9CHLR</name>
<dbReference type="PIRSF" id="PIRSF034888">
    <property type="entry name" value="P-loop_UCP034888"/>
    <property type="match status" value="1"/>
</dbReference>
<dbReference type="InterPro" id="IPR022532">
    <property type="entry name" value="DUF3696"/>
</dbReference>
<protein>
    <recommendedName>
        <fullName evidence="5">DUF3696 domain-containing protein</fullName>
    </recommendedName>
</protein>
<dbReference type="EMBL" id="NQWI01000030">
    <property type="protein sequence ID" value="PDW03440.1"/>
    <property type="molecule type" value="Genomic_DNA"/>
</dbReference>
<dbReference type="Proteomes" id="UP000220527">
    <property type="component" value="Unassembled WGS sequence"/>
</dbReference>
<evidence type="ECO:0000313" key="4">
    <source>
        <dbReference type="Proteomes" id="UP000220527"/>
    </source>
</evidence>
<dbReference type="PANTHER" id="PTHR43581:SF2">
    <property type="entry name" value="EXCINUCLEASE ATPASE SUBUNIT"/>
    <property type="match status" value="1"/>
</dbReference>
<dbReference type="SUPFAM" id="SSF52540">
    <property type="entry name" value="P-loop containing nucleoside triphosphate hydrolases"/>
    <property type="match status" value="1"/>
</dbReference>
<dbReference type="InterPro" id="IPR027417">
    <property type="entry name" value="P-loop_NTPase"/>
</dbReference>
<dbReference type="GO" id="GO:0005524">
    <property type="term" value="F:ATP binding"/>
    <property type="evidence" value="ECO:0007669"/>
    <property type="project" value="InterPro"/>
</dbReference>